<feature type="transmembrane region" description="Helical" evidence="1">
    <location>
        <begin position="9"/>
        <end position="33"/>
    </location>
</feature>
<dbReference type="InterPro" id="IPR026898">
    <property type="entry name" value="PrsW"/>
</dbReference>
<keyword evidence="1" id="KW-0812">Transmembrane</keyword>
<reference evidence="2 3" key="1">
    <citation type="submission" date="2018-12" db="EMBL/GenBank/DDBJ databases">
        <authorList>
            <consortium name="Pathogen Informatics"/>
        </authorList>
    </citation>
    <scope>NUCLEOTIDE SEQUENCE [LARGE SCALE GENOMIC DNA]</scope>
    <source>
        <strain evidence="2 3">NCTC949</strain>
    </source>
</reference>
<evidence type="ECO:0000313" key="3">
    <source>
        <dbReference type="Proteomes" id="UP000271380"/>
    </source>
</evidence>
<feature type="transmembrane region" description="Helical" evidence="1">
    <location>
        <begin position="136"/>
        <end position="157"/>
    </location>
</feature>
<feature type="transmembrane region" description="Helical" evidence="1">
    <location>
        <begin position="237"/>
        <end position="259"/>
    </location>
</feature>
<gene>
    <name evidence="2" type="ORF">NCTC949_00625</name>
</gene>
<feature type="transmembrane region" description="Helical" evidence="1">
    <location>
        <begin position="177"/>
        <end position="204"/>
    </location>
</feature>
<proteinExistence type="predicted"/>
<dbReference type="Pfam" id="PF13367">
    <property type="entry name" value="PrsW-protease"/>
    <property type="match status" value="1"/>
</dbReference>
<name>A0AB38VQD9_9CORY</name>
<evidence type="ECO:0000313" key="2">
    <source>
        <dbReference type="EMBL" id="VEH05466.1"/>
    </source>
</evidence>
<protein>
    <submittedName>
        <fullName evidence="2">Hypothetical membrane protein</fullName>
    </submittedName>
</protein>
<feature type="transmembrane region" description="Helical" evidence="1">
    <location>
        <begin position="68"/>
        <end position="89"/>
    </location>
</feature>
<sequence>MKKYSIVKIFLYFMLAIGVPLAMLLVFGLNFFFSPIGSFIGIWFMAAYACFFIFLFRITPVWPKAGWGWLMAALGWGGCVSLIVVTIFAEPVLTVVSILNWEAVTASFAGAYPEEITKAIGVVLILLSFKKLDRPWHGFVVGAMVGAGFEVVENFSYGVVGAITDPNADLDGAVTLWMLRILVGPGLHVLLSAIAGFGIGYALLGQLPSQLARIVLSAGCLFVSFSLHFTWNLQQDVIPYANFIIAGIFGYSLFFWIWFKCSQAAKADRPLLVTTKPLTRLPLEIVPGSY</sequence>
<keyword evidence="1" id="KW-1133">Transmembrane helix</keyword>
<evidence type="ECO:0000256" key="1">
    <source>
        <dbReference type="SAM" id="Phobius"/>
    </source>
</evidence>
<dbReference type="Proteomes" id="UP000271380">
    <property type="component" value="Chromosome"/>
</dbReference>
<feature type="transmembrane region" description="Helical" evidence="1">
    <location>
        <begin position="109"/>
        <end position="129"/>
    </location>
</feature>
<organism evidence="2 3">
    <name type="scientific">Corynebacterium kutscheri</name>
    <dbReference type="NCBI Taxonomy" id="35755"/>
    <lineage>
        <taxon>Bacteria</taxon>
        <taxon>Bacillati</taxon>
        <taxon>Actinomycetota</taxon>
        <taxon>Actinomycetes</taxon>
        <taxon>Mycobacteriales</taxon>
        <taxon>Corynebacteriaceae</taxon>
        <taxon>Corynebacterium</taxon>
    </lineage>
</organism>
<dbReference type="AlphaFoldDB" id="A0AB38VQD9"/>
<dbReference type="PANTHER" id="PTHR36844:SF1">
    <property type="entry name" value="PROTEASE PRSW"/>
    <property type="match status" value="1"/>
</dbReference>
<dbReference type="PANTHER" id="PTHR36844">
    <property type="entry name" value="PROTEASE PRSW"/>
    <property type="match status" value="1"/>
</dbReference>
<keyword evidence="1" id="KW-0472">Membrane</keyword>
<dbReference type="EMBL" id="LR134377">
    <property type="protein sequence ID" value="VEH05466.1"/>
    <property type="molecule type" value="Genomic_DNA"/>
</dbReference>
<dbReference type="GO" id="GO:0008233">
    <property type="term" value="F:peptidase activity"/>
    <property type="evidence" value="ECO:0007669"/>
    <property type="project" value="InterPro"/>
</dbReference>
<feature type="transmembrane region" description="Helical" evidence="1">
    <location>
        <begin position="211"/>
        <end position="231"/>
    </location>
</feature>
<feature type="transmembrane region" description="Helical" evidence="1">
    <location>
        <begin position="39"/>
        <end position="56"/>
    </location>
</feature>
<accession>A0AB38VQD9</accession>
<dbReference type="RefSeq" id="WP_126316437.1">
    <property type="nucleotide sequence ID" value="NZ_LR134377.1"/>
</dbReference>